<dbReference type="RefSeq" id="WP_195129519.1">
    <property type="nucleotide sequence ID" value="NZ_JADLQX010000007.1"/>
</dbReference>
<keyword evidence="2" id="KW-1185">Reference proteome</keyword>
<evidence type="ECO:0000313" key="2">
    <source>
        <dbReference type="Proteomes" id="UP000702209"/>
    </source>
</evidence>
<sequence>MMTIGQFAGFRFANQFSGLNKSSGSAHNGAKRRSRFRKSRVFAPKTLGPAECVQLRRLQFRWKQRICKADNLLDVLKFVQKFQLDMAYLPGLFAFGNSCALARPALSRHVCGDVQVFIQLKVFDEQLVEFVRGLEGELPFTGLVEAFFETRCDDAEERDRVLPILIPQRDPRRAPHFRDTLDRGLQKFTADLVGAHQRRHYTASPPMNRVYRWG</sequence>
<accession>A0ABS0CNK0</accession>
<comment type="caution">
    <text evidence="1">The sequence shown here is derived from an EMBL/GenBank/DDBJ whole genome shotgun (WGS) entry which is preliminary data.</text>
</comment>
<proteinExistence type="predicted"/>
<dbReference type="Proteomes" id="UP000702209">
    <property type="component" value="Unassembled WGS sequence"/>
</dbReference>
<organism evidence="1 2">
    <name type="scientific">Nocardia amamiensis</name>
    <dbReference type="NCBI Taxonomy" id="404578"/>
    <lineage>
        <taxon>Bacteria</taxon>
        <taxon>Bacillati</taxon>
        <taxon>Actinomycetota</taxon>
        <taxon>Actinomycetes</taxon>
        <taxon>Mycobacteriales</taxon>
        <taxon>Nocardiaceae</taxon>
        <taxon>Nocardia</taxon>
    </lineage>
</organism>
<evidence type="ECO:0000313" key="1">
    <source>
        <dbReference type="EMBL" id="MBF6298210.1"/>
    </source>
</evidence>
<reference evidence="1 2" key="1">
    <citation type="submission" date="2020-10" db="EMBL/GenBank/DDBJ databases">
        <title>Identification of Nocardia species via Next-generation sequencing and recognition of intraspecies genetic diversity.</title>
        <authorList>
            <person name="Li P."/>
            <person name="Li P."/>
            <person name="Lu B."/>
        </authorList>
    </citation>
    <scope>NUCLEOTIDE SEQUENCE [LARGE SCALE GENOMIC DNA]</scope>
    <source>
        <strain evidence="1 2">BJ06-0157</strain>
    </source>
</reference>
<name>A0ABS0CNK0_9NOCA</name>
<protein>
    <submittedName>
        <fullName evidence="1">Uncharacterized protein</fullName>
    </submittedName>
</protein>
<dbReference type="EMBL" id="JADLQX010000007">
    <property type="protein sequence ID" value="MBF6298210.1"/>
    <property type="molecule type" value="Genomic_DNA"/>
</dbReference>
<gene>
    <name evidence="1" type="ORF">IU459_11730</name>
</gene>